<dbReference type="InterPro" id="IPR012340">
    <property type="entry name" value="NA-bd_OB-fold"/>
</dbReference>
<gene>
    <name evidence="1" type="ORF">ABG768_013292</name>
</gene>
<dbReference type="AlphaFoldDB" id="A0AAW2B1N4"/>
<sequence length="324" mass="36890">MASPVKQAKIQVKDDETIFGYIHHVSDCKVSSVKRIKLFNAVLQTNREDFKNMAVFAPEMHTAFMQAEKNRSPVKVKNFTKRISAQGEGFEVYCGKETQVSVVERLPFCFKEPPEKAVLSINEVKAMAPKQQVRAVVGRVIHVSDVTETVECRGSCMETQACYIEDSGGNIKLQLWDKLIGRVVVGQTYKWSNLSTRMFGGKLYVTTTRHSEIELMDPLPGLKKEIDFHNDEGEVKIIEGKITSVEVVVSRRCCRCQAWQEEFEAKAKFHRCVRCKRLQVLQMYESTVSASLTLSGKSEEELMVPNTVVKRYDLYMYVIVIIIV</sequence>
<protein>
    <submittedName>
        <fullName evidence="1">Uncharacterized protein</fullName>
    </submittedName>
</protein>
<dbReference type="Proteomes" id="UP001479290">
    <property type="component" value="Unassembled WGS sequence"/>
</dbReference>
<keyword evidence="2" id="KW-1185">Reference proteome</keyword>
<organism evidence="1 2">
    <name type="scientific">Culter alburnus</name>
    <name type="common">Topmouth culter</name>
    <dbReference type="NCBI Taxonomy" id="194366"/>
    <lineage>
        <taxon>Eukaryota</taxon>
        <taxon>Metazoa</taxon>
        <taxon>Chordata</taxon>
        <taxon>Craniata</taxon>
        <taxon>Vertebrata</taxon>
        <taxon>Euteleostomi</taxon>
        <taxon>Actinopterygii</taxon>
        <taxon>Neopterygii</taxon>
        <taxon>Teleostei</taxon>
        <taxon>Ostariophysi</taxon>
        <taxon>Cypriniformes</taxon>
        <taxon>Xenocyprididae</taxon>
        <taxon>Xenocypridinae</taxon>
        <taxon>Culter</taxon>
    </lineage>
</organism>
<proteinExistence type="predicted"/>
<evidence type="ECO:0000313" key="1">
    <source>
        <dbReference type="EMBL" id="KAK9979884.1"/>
    </source>
</evidence>
<dbReference type="SUPFAM" id="SSF50249">
    <property type="entry name" value="Nucleic acid-binding proteins"/>
    <property type="match status" value="1"/>
</dbReference>
<comment type="caution">
    <text evidence="1">The sequence shown here is derived from an EMBL/GenBank/DDBJ whole genome shotgun (WGS) entry which is preliminary data.</text>
</comment>
<dbReference type="Gene3D" id="2.40.50.140">
    <property type="entry name" value="Nucleic acid-binding proteins"/>
    <property type="match status" value="1"/>
</dbReference>
<dbReference type="EMBL" id="JAWDJR010000002">
    <property type="protein sequence ID" value="KAK9979884.1"/>
    <property type="molecule type" value="Genomic_DNA"/>
</dbReference>
<name>A0AAW2B1N4_CULAL</name>
<evidence type="ECO:0000313" key="2">
    <source>
        <dbReference type="Proteomes" id="UP001479290"/>
    </source>
</evidence>
<reference evidence="1 2" key="1">
    <citation type="submission" date="2024-05" db="EMBL/GenBank/DDBJ databases">
        <title>A high-quality chromosomal-level genome assembly of Topmouth culter (Culter alburnus).</title>
        <authorList>
            <person name="Zhao H."/>
        </authorList>
    </citation>
    <scope>NUCLEOTIDE SEQUENCE [LARGE SCALE GENOMIC DNA]</scope>
    <source>
        <strain evidence="1">CATC2023</strain>
        <tissue evidence="1">Muscle</tissue>
    </source>
</reference>
<accession>A0AAW2B1N4</accession>